<dbReference type="EMBL" id="VCIZ01000012">
    <property type="protein sequence ID" value="TSP10969.1"/>
    <property type="molecule type" value="Genomic_DNA"/>
</dbReference>
<sequence length="163" mass="17837">MDLFTVGKQVRTRRESIGLTQERLAKLAGLSRETVQRLEAGTLNDLGFQRVARLLSVVGLDFDTLSLERRKKKHGLWMAAKSASVSYRGDLSPSMLEATLATGNVPVGFEAHIGHLLDETPVEVVVMAVEEAAEQESVSPASIWAQVSHLASHFASARKELWA</sequence>
<reference evidence="2 3" key="1">
    <citation type="submission" date="2019-05" db="EMBL/GenBank/DDBJ databases">
        <title>Whole genome sequence analysis of Cupriavidus campinensis S14E4C strain.</title>
        <authorList>
            <person name="Abbaszade G."/>
            <person name="Szabo A."/>
            <person name="Toumi M."/>
            <person name="Toth E."/>
        </authorList>
    </citation>
    <scope>NUCLEOTIDE SEQUENCE [LARGE SCALE GENOMIC DNA]</scope>
    <source>
        <strain evidence="2 3">S14E4C</strain>
    </source>
</reference>
<dbReference type="Proteomes" id="UP000318943">
    <property type="component" value="Unassembled WGS sequence"/>
</dbReference>
<dbReference type="SUPFAM" id="SSF47413">
    <property type="entry name" value="lambda repressor-like DNA-binding domains"/>
    <property type="match status" value="1"/>
</dbReference>
<evidence type="ECO:0000313" key="3">
    <source>
        <dbReference type="Proteomes" id="UP000318943"/>
    </source>
</evidence>
<dbReference type="CDD" id="cd00093">
    <property type="entry name" value="HTH_XRE"/>
    <property type="match status" value="1"/>
</dbReference>
<gene>
    <name evidence="2" type="ORF">FGG12_19080</name>
</gene>
<evidence type="ECO:0000259" key="1">
    <source>
        <dbReference type="PROSITE" id="PS50943"/>
    </source>
</evidence>
<dbReference type="Pfam" id="PF01381">
    <property type="entry name" value="HTH_3"/>
    <property type="match status" value="1"/>
</dbReference>
<evidence type="ECO:0000313" key="2">
    <source>
        <dbReference type="EMBL" id="TSP10969.1"/>
    </source>
</evidence>
<dbReference type="Gene3D" id="1.10.260.40">
    <property type="entry name" value="lambda repressor-like DNA-binding domains"/>
    <property type="match status" value="1"/>
</dbReference>
<dbReference type="InterPro" id="IPR010982">
    <property type="entry name" value="Lambda_DNA-bd_dom_sf"/>
</dbReference>
<dbReference type="PROSITE" id="PS50943">
    <property type="entry name" value="HTH_CROC1"/>
    <property type="match status" value="1"/>
</dbReference>
<dbReference type="InterPro" id="IPR001387">
    <property type="entry name" value="Cro/C1-type_HTH"/>
</dbReference>
<feature type="domain" description="HTH cro/C1-type" evidence="1">
    <location>
        <begin position="10"/>
        <end position="65"/>
    </location>
</feature>
<protein>
    <submittedName>
        <fullName evidence="2">Helix-turn-helix transcriptional regulator</fullName>
    </submittedName>
</protein>
<comment type="caution">
    <text evidence="2">The sequence shown here is derived from an EMBL/GenBank/DDBJ whole genome shotgun (WGS) entry which is preliminary data.</text>
</comment>
<keyword evidence="3" id="KW-1185">Reference proteome</keyword>
<name>A0ABY3EJE1_9BURK</name>
<proteinExistence type="predicted"/>
<accession>A0ABY3EJE1</accession>
<dbReference type="SMART" id="SM00530">
    <property type="entry name" value="HTH_XRE"/>
    <property type="match status" value="1"/>
</dbReference>
<organism evidence="2 3">
    <name type="scientific">Cupriavidus campinensis</name>
    <dbReference type="NCBI Taxonomy" id="151783"/>
    <lineage>
        <taxon>Bacteria</taxon>
        <taxon>Pseudomonadati</taxon>
        <taxon>Pseudomonadota</taxon>
        <taxon>Betaproteobacteria</taxon>
        <taxon>Burkholderiales</taxon>
        <taxon>Burkholderiaceae</taxon>
        <taxon>Cupriavidus</taxon>
    </lineage>
</organism>
<dbReference type="RefSeq" id="WP_144200108.1">
    <property type="nucleotide sequence ID" value="NZ_CAJPVH010000008.1"/>
</dbReference>